<dbReference type="Pfam" id="PF12697">
    <property type="entry name" value="Abhydrolase_6"/>
    <property type="match status" value="1"/>
</dbReference>
<dbReference type="Gene3D" id="3.40.50.1820">
    <property type="entry name" value="alpha/beta hydrolase"/>
    <property type="match status" value="1"/>
</dbReference>
<proteinExistence type="predicted"/>
<evidence type="ECO:0000313" key="2">
    <source>
        <dbReference type="EMBL" id="NBD23005.1"/>
    </source>
</evidence>
<dbReference type="InterPro" id="IPR029058">
    <property type="entry name" value="AB_hydrolase_fold"/>
</dbReference>
<name>A0ABW9XK72_9BACL</name>
<dbReference type="PANTHER" id="PTHR37017">
    <property type="entry name" value="AB HYDROLASE-1 DOMAIN-CONTAINING PROTEIN-RELATED"/>
    <property type="match status" value="1"/>
</dbReference>
<dbReference type="Proteomes" id="UP000665561">
    <property type="component" value="Unassembled WGS sequence"/>
</dbReference>
<gene>
    <name evidence="2" type="ORF">GT019_03865</name>
</gene>
<dbReference type="GO" id="GO:0016787">
    <property type="term" value="F:hydrolase activity"/>
    <property type="evidence" value="ECO:0007669"/>
    <property type="project" value="UniProtKB-KW"/>
</dbReference>
<sequence>MLGAAILIGGTTGCAQSNNRNAANNDVQKSAAYSDSKPIIEAAATPSGQERLTFVLVHGSWADASYWNNTAAALRKAGHTVYVPEYAGHGKLYNPSVKHEAIVKSVTDYMTSKKLKNVVLVGHSFGGTVIQKVAEQVPDRIARLVFFDAFVPLDGQSVSDQFPPELQKVFGQLAETSGNGTIKLPFSSFREGFVNTASYALAQTIYKSAKPEPAAPLVQKLDLKKFYSLNIPKSYLFLTSDTVTPQGERYGFHPAQSSHLGQFRLTVGEGDHMTTAYAQPDYLARKLVEAGRK</sequence>
<dbReference type="InterPro" id="IPR000073">
    <property type="entry name" value="AB_hydrolase_1"/>
</dbReference>
<evidence type="ECO:0000313" key="3">
    <source>
        <dbReference type="Proteomes" id="UP000665561"/>
    </source>
</evidence>
<dbReference type="InterPro" id="IPR052897">
    <property type="entry name" value="Sec-Metab_Biosynth_Hydrolase"/>
</dbReference>
<dbReference type="PANTHER" id="PTHR37017:SF11">
    <property type="entry name" value="ESTERASE_LIPASE_THIOESTERASE DOMAIN-CONTAINING PROTEIN"/>
    <property type="match status" value="1"/>
</dbReference>
<dbReference type="EMBL" id="JAAAMV010000001">
    <property type="protein sequence ID" value="NBD23005.1"/>
    <property type="molecule type" value="Genomic_DNA"/>
</dbReference>
<organism evidence="2 3">
    <name type="scientific">Paenibacillus glycinis</name>
    <dbReference type="NCBI Taxonomy" id="2697035"/>
    <lineage>
        <taxon>Bacteria</taxon>
        <taxon>Bacillati</taxon>
        <taxon>Bacillota</taxon>
        <taxon>Bacilli</taxon>
        <taxon>Bacillales</taxon>
        <taxon>Paenibacillaceae</taxon>
        <taxon>Paenibacillus</taxon>
    </lineage>
</organism>
<feature type="domain" description="AB hydrolase-1" evidence="1">
    <location>
        <begin position="54"/>
        <end position="198"/>
    </location>
</feature>
<keyword evidence="3" id="KW-1185">Reference proteome</keyword>
<comment type="caution">
    <text evidence="2">The sequence shown here is derived from an EMBL/GenBank/DDBJ whole genome shotgun (WGS) entry which is preliminary data.</text>
</comment>
<reference evidence="2 3" key="1">
    <citation type="submission" date="2020-01" db="EMBL/GenBank/DDBJ databases">
        <title>Paenibacillus soybeanensis sp. nov. isolated from the nodules of soybean (Glycine max(L.) Merr).</title>
        <authorList>
            <person name="Wang H."/>
        </authorList>
    </citation>
    <scope>NUCLEOTIDE SEQUENCE [LARGE SCALE GENOMIC DNA]</scope>
    <source>
        <strain evidence="2 3">T1</strain>
    </source>
</reference>
<dbReference type="SUPFAM" id="SSF53474">
    <property type="entry name" value="alpha/beta-Hydrolases"/>
    <property type="match status" value="1"/>
</dbReference>
<accession>A0ABW9XK72</accession>
<evidence type="ECO:0000259" key="1">
    <source>
        <dbReference type="Pfam" id="PF12697"/>
    </source>
</evidence>
<keyword evidence="2" id="KW-0378">Hydrolase</keyword>
<protein>
    <submittedName>
        <fullName evidence="2">Alpha/beta fold hydrolase</fullName>
    </submittedName>
</protein>